<feature type="domain" description="SCP2" evidence="1">
    <location>
        <begin position="17"/>
        <end position="108"/>
    </location>
</feature>
<dbReference type="AlphaFoldDB" id="A0A7S2XJL6"/>
<dbReference type="Pfam" id="PF02036">
    <property type="entry name" value="SCP2"/>
    <property type="match status" value="1"/>
</dbReference>
<evidence type="ECO:0000313" key="2">
    <source>
        <dbReference type="EMBL" id="CAD9809871.1"/>
    </source>
</evidence>
<sequence length="120" mass="13231">MSTTKELFAAMTVAVSEDPSLAKKFRGSVVFQMDDGEAIFVDFKATPAMVQTLEESSKPPKADLTVKTNLKTMQLLLIKKLTPQQAFMKRKLKLKGNMGLAMKLNALLAATRKQLPTSKL</sequence>
<dbReference type="SUPFAM" id="SSF55718">
    <property type="entry name" value="SCP-like"/>
    <property type="match status" value="1"/>
</dbReference>
<name>A0A7S2XJL6_9STRA</name>
<dbReference type="EMBL" id="HBHQ01002628">
    <property type="protein sequence ID" value="CAD9809871.1"/>
    <property type="molecule type" value="Transcribed_RNA"/>
</dbReference>
<protein>
    <recommendedName>
        <fullName evidence="1">SCP2 domain-containing protein</fullName>
    </recommendedName>
</protein>
<accession>A0A7S2XJL6</accession>
<organism evidence="2">
    <name type="scientific">Attheya septentrionalis</name>
    <dbReference type="NCBI Taxonomy" id="420275"/>
    <lineage>
        <taxon>Eukaryota</taxon>
        <taxon>Sar</taxon>
        <taxon>Stramenopiles</taxon>
        <taxon>Ochrophyta</taxon>
        <taxon>Bacillariophyta</taxon>
        <taxon>Coscinodiscophyceae</taxon>
        <taxon>Chaetocerotophycidae</taxon>
        <taxon>Chaetocerotales</taxon>
        <taxon>Attheyaceae</taxon>
        <taxon>Attheya</taxon>
    </lineage>
</organism>
<proteinExistence type="predicted"/>
<dbReference type="Gene3D" id="3.30.1050.10">
    <property type="entry name" value="SCP2 sterol-binding domain"/>
    <property type="match status" value="1"/>
</dbReference>
<dbReference type="GO" id="GO:0005829">
    <property type="term" value="C:cytosol"/>
    <property type="evidence" value="ECO:0007669"/>
    <property type="project" value="TreeGrafter"/>
</dbReference>
<dbReference type="PANTHER" id="PTHR10094">
    <property type="entry name" value="STEROL CARRIER PROTEIN 2 SCP-2 FAMILY PROTEIN"/>
    <property type="match status" value="1"/>
</dbReference>
<reference evidence="2" key="1">
    <citation type="submission" date="2021-01" db="EMBL/GenBank/DDBJ databases">
        <authorList>
            <person name="Corre E."/>
            <person name="Pelletier E."/>
            <person name="Niang G."/>
            <person name="Scheremetjew M."/>
            <person name="Finn R."/>
            <person name="Kale V."/>
            <person name="Holt S."/>
            <person name="Cochrane G."/>
            <person name="Meng A."/>
            <person name="Brown T."/>
            <person name="Cohen L."/>
        </authorList>
    </citation>
    <scope>NUCLEOTIDE SEQUENCE</scope>
    <source>
        <strain evidence="2">CCMP2084</strain>
    </source>
</reference>
<gene>
    <name evidence="2" type="ORF">ASEP1449_LOCUS1694</name>
</gene>
<dbReference type="InterPro" id="IPR003033">
    <property type="entry name" value="SCP2_sterol-bd_dom"/>
</dbReference>
<dbReference type="InterPro" id="IPR036527">
    <property type="entry name" value="SCP2_sterol-bd_dom_sf"/>
</dbReference>
<dbReference type="PANTHER" id="PTHR10094:SF25">
    <property type="entry name" value="SCP2 STEROL-BINDING DOMAIN-CONTAINING PROTEIN 1"/>
    <property type="match status" value="1"/>
</dbReference>
<evidence type="ECO:0000259" key="1">
    <source>
        <dbReference type="Pfam" id="PF02036"/>
    </source>
</evidence>